<feature type="transmembrane region" description="Helical" evidence="7">
    <location>
        <begin position="84"/>
        <end position="102"/>
    </location>
</feature>
<evidence type="ECO:0000256" key="5">
    <source>
        <dbReference type="ARBA" id="ARBA00022989"/>
    </source>
</evidence>
<evidence type="ECO:0000313" key="9">
    <source>
        <dbReference type="EMBL" id="MCT7398115.1"/>
    </source>
</evidence>
<dbReference type="Gene3D" id="3.30.70.1350">
    <property type="entry name" value="Cation efflux protein, cytoplasmic domain"/>
    <property type="match status" value="1"/>
</dbReference>
<dbReference type="PANTHER" id="PTHR43840">
    <property type="entry name" value="MITOCHONDRIAL METAL TRANSPORTER 1-RELATED"/>
    <property type="match status" value="1"/>
</dbReference>
<keyword evidence="10" id="KW-1185">Reference proteome</keyword>
<feature type="transmembrane region" description="Helical" evidence="7">
    <location>
        <begin position="12"/>
        <end position="35"/>
    </location>
</feature>
<evidence type="ECO:0000256" key="1">
    <source>
        <dbReference type="ARBA" id="ARBA00004141"/>
    </source>
</evidence>
<dbReference type="Gene3D" id="1.20.1510.10">
    <property type="entry name" value="Cation efflux protein transmembrane domain"/>
    <property type="match status" value="1"/>
</dbReference>
<evidence type="ECO:0000256" key="3">
    <source>
        <dbReference type="ARBA" id="ARBA00022448"/>
    </source>
</evidence>
<dbReference type="InterPro" id="IPR058533">
    <property type="entry name" value="Cation_efflux_TM"/>
</dbReference>
<evidence type="ECO:0000313" key="10">
    <source>
        <dbReference type="Proteomes" id="UP001431199"/>
    </source>
</evidence>
<keyword evidence="6 7" id="KW-0472">Membrane</keyword>
<dbReference type="InterPro" id="IPR027469">
    <property type="entry name" value="Cation_efflux_TMD_sf"/>
</dbReference>
<dbReference type="RefSeq" id="WP_022089633.1">
    <property type="nucleotide sequence ID" value="NZ_JAODBU010000003.1"/>
</dbReference>
<comment type="caution">
    <text evidence="9">The sequence shown here is derived from an EMBL/GenBank/DDBJ whole genome shotgun (WGS) entry which is preliminary data.</text>
</comment>
<dbReference type="InterPro" id="IPR002524">
    <property type="entry name" value="Cation_efflux"/>
</dbReference>
<gene>
    <name evidence="9" type="ORF">N5B56_03300</name>
</gene>
<evidence type="ECO:0000256" key="2">
    <source>
        <dbReference type="ARBA" id="ARBA00008114"/>
    </source>
</evidence>
<evidence type="ECO:0000259" key="8">
    <source>
        <dbReference type="Pfam" id="PF01545"/>
    </source>
</evidence>
<sequence>MDDKKYKTENKILRLSLTGTIIFTVVEVIAAFFLGSKTVIADGIFDLFDLLLLLPMFILVPFLYKPVSEKKPYGFSQIESLLVLIKYLILLAVVINMITSNVKVLLNGGHTVNAISVLAYESSLCFFCMLTFLVLKHLSRSYSSMMIQSELYLWKVDIVSTLGISVAFLLQIFLTNTTLKFIIPYIDSTVAILVSLFLVKEPVVQIIKTLKELVLFSPDKEVMDEIRDVVNEDIQNYDYSLDFLDVTQTGRKTWIEVYVKSKSDTLKIKEFKTIQEHITKDLENKFDQISVEIVPAI</sequence>
<keyword evidence="4 7" id="KW-0812">Transmembrane</keyword>
<protein>
    <submittedName>
        <fullName evidence="9">Cation diffusion facilitator family transporter</fullName>
    </submittedName>
</protein>
<keyword evidence="3" id="KW-0813">Transport</keyword>
<dbReference type="SUPFAM" id="SSF161111">
    <property type="entry name" value="Cation efflux protein transmembrane domain-like"/>
    <property type="match status" value="1"/>
</dbReference>
<feature type="transmembrane region" description="Helical" evidence="7">
    <location>
        <begin position="181"/>
        <end position="199"/>
    </location>
</feature>
<dbReference type="Proteomes" id="UP001431199">
    <property type="component" value="Unassembled WGS sequence"/>
</dbReference>
<comment type="similarity">
    <text evidence="2">Belongs to the cation diffusion facilitator (CDF) transporter (TC 2.A.4) family.</text>
</comment>
<keyword evidence="5 7" id="KW-1133">Transmembrane helix</keyword>
<organism evidence="9 10">
    <name type="scientific">Eubacterium album</name>
    <dbReference type="NCBI Taxonomy" id="2978477"/>
    <lineage>
        <taxon>Bacteria</taxon>
        <taxon>Bacillati</taxon>
        <taxon>Bacillota</taxon>
        <taxon>Clostridia</taxon>
        <taxon>Eubacteriales</taxon>
        <taxon>Eubacteriaceae</taxon>
        <taxon>Eubacterium</taxon>
    </lineage>
</organism>
<dbReference type="Pfam" id="PF01545">
    <property type="entry name" value="Cation_efflux"/>
    <property type="match status" value="1"/>
</dbReference>
<accession>A0ABT2LXV5</accession>
<feature type="transmembrane region" description="Helical" evidence="7">
    <location>
        <begin position="114"/>
        <end position="135"/>
    </location>
</feature>
<evidence type="ECO:0000256" key="6">
    <source>
        <dbReference type="ARBA" id="ARBA00023136"/>
    </source>
</evidence>
<reference evidence="9" key="1">
    <citation type="submission" date="2022-09" db="EMBL/GenBank/DDBJ databases">
        <title>Eubacterium sp. LFL-14 isolated from human feces.</title>
        <authorList>
            <person name="Liu F."/>
        </authorList>
    </citation>
    <scope>NUCLEOTIDE SEQUENCE</scope>
    <source>
        <strain evidence="9">LFL-14</strain>
    </source>
</reference>
<feature type="transmembrane region" description="Helical" evidence="7">
    <location>
        <begin position="47"/>
        <end position="64"/>
    </location>
</feature>
<feature type="transmembrane region" description="Helical" evidence="7">
    <location>
        <begin position="156"/>
        <end position="175"/>
    </location>
</feature>
<comment type="subcellular location">
    <subcellularLocation>
        <location evidence="1">Membrane</location>
        <topology evidence="1">Multi-pass membrane protein</topology>
    </subcellularLocation>
</comment>
<name>A0ABT2LXV5_9FIRM</name>
<evidence type="ECO:0000256" key="7">
    <source>
        <dbReference type="SAM" id="Phobius"/>
    </source>
</evidence>
<dbReference type="NCBIfam" id="TIGR01297">
    <property type="entry name" value="CDF"/>
    <property type="match status" value="1"/>
</dbReference>
<dbReference type="InterPro" id="IPR036837">
    <property type="entry name" value="Cation_efflux_CTD_sf"/>
</dbReference>
<dbReference type="InterPro" id="IPR050291">
    <property type="entry name" value="CDF_Transporter"/>
</dbReference>
<dbReference type="PANTHER" id="PTHR43840:SF15">
    <property type="entry name" value="MITOCHONDRIAL METAL TRANSPORTER 1-RELATED"/>
    <property type="match status" value="1"/>
</dbReference>
<evidence type="ECO:0000256" key="4">
    <source>
        <dbReference type="ARBA" id="ARBA00022692"/>
    </source>
</evidence>
<dbReference type="EMBL" id="JAODBU010000003">
    <property type="protein sequence ID" value="MCT7398115.1"/>
    <property type="molecule type" value="Genomic_DNA"/>
</dbReference>
<proteinExistence type="inferred from homology"/>
<feature type="domain" description="Cation efflux protein transmembrane" evidence="8">
    <location>
        <begin position="14"/>
        <end position="214"/>
    </location>
</feature>